<comment type="caution">
    <text evidence="1">The sequence shown here is derived from an EMBL/GenBank/DDBJ whole genome shotgun (WGS) entry which is preliminary data.</text>
</comment>
<sequence length="36" mass="4444">MRQSRGMLRQWMNSMNLTDITGIRNHLREKFRSLEH</sequence>
<proteinExistence type="predicted"/>
<organism evidence="1 2">
    <name type="scientific">Aeromonas salmonicida</name>
    <dbReference type="NCBI Taxonomy" id="645"/>
    <lineage>
        <taxon>Bacteria</taxon>
        <taxon>Pseudomonadati</taxon>
        <taxon>Pseudomonadota</taxon>
        <taxon>Gammaproteobacteria</taxon>
        <taxon>Aeromonadales</taxon>
        <taxon>Aeromonadaceae</taxon>
        <taxon>Aeromonas</taxon>
    </lineage>
</organism>
<evidence type="ECO:0000313" key="2">
    <source>
        <dbReference type="Proteomes" id="UP000249422"/>
    </source>
</evidence>
<evidence type="ECO:0000313" key="1">
    <source>
        <dbReference type="EMBL" id="RAJ09737.1"/>
    </source>
</evidence>
<protein>
    <submittedName>
        <fullName evidence="1">Uncharacterized protein</fullName>
    </submittedName>
</protein>
<name>A0AAX1PP21_AERSA</name>
<accession>A0AAX1PP21</accession>
<gene>
    <name evidence="1" type="ORF">DEU50_101476</name>
</gene>
<dbReference type="Proteomes" id="UP000249422">
    <property type="component" value="Unassembled WGS sequence"/>
</dbReference>
<reference evidence="1 2" key="1">
    <citation type="submission" date="2018-06" db="EMBL/GenBank/DDBJ databases">
        <title>Freshwater and sediment microbial communities from various areas in North America, analyzing microbe dynamics in response to fracking.</title>
        <authorList>
            <person name="Lamendella R."/>
        </authorList>
    </citation>
    <scope>NUCLEOTIDE SEQUENCE [LARGE SCALE GENOMIC DNA]</scope>
    <source>
        <strain evidence="1 2">17</strain>
    </source>
</reference>
<dbReference type="AlphaFoldDB" id="A0AAX1PP21"/>
<dbReference type="EMBL" id="QLLM01000001">
    <property type="protein sequence ID" value="RAJ09737.1"/>
    <property type="molecule type" value="Genomic_DNA"/>
</dbReference>